<name>A0A5P8E7E5_9BACT</name>
<evidence type="ECO:0000313" key="4">
    <source>
        <dbReference type="Proteomes" id="UP000249375"/>
    </source>
</evidence>
<dbReference type="KEGG" id="alq:C7Y71_007425"/>
<dbReference type="Gene3D" id="3.10.450.50">
    <property type="match status" value="1"/>
</dbReference>
<sequence length="183" mass="21182">MKQLFKVFIAILAFASLTSFQDIEVQPIPIVKGNPAYVVNEFYNHLVNFEFKHLGQYVYIDDQLDYGMKKSKVEKEANERLQRRYESAPRIKSFSIKDESVKNNNALVQVLIKYHNGEFGEETYTLRKDHSGEWKICFDHGASFNPDESAAKTTETVTTVKRIITTYDEDGNVISREEEIVNE</sequence>
<dbReference type="InterPro" id="IPR024267">
    <property type="entry name" value="DUF4878"/>
</dbReference>
<reference evidence="3 4" key="1">
    <citation type="submission" date="2018-11" db="EMBL/GenBank/DDBJ databases">
        <authorList>
            <person name="Na S.W."/>
            <person name="Baik M."/>
        </authorList>
    </citation>
    <scope>NUCLEOTIDE SEQUENCE [LARGE SCALE GENOMIC DNA]</scope>
    <source>
        <strain evidence="3 4">E39</strain>
    </source>
</reference>
<feature type="chain" id="PRO_5024438494" evidence="1">
    <location>
        <begin position="22"/>
        <end position="183"/>
    </location>
</feature>
<evidence type="ECO:0000256" key="1">
    <source>
        <dbReference type="SAM" id="SignalP"/>
    </source>
</evidence>
<keyword evidence="4" id="KW-1185">Reference proteome</keyword>
<gene>
    <name evidence="3" type="ORF">C7Y71_007425</name>
</gene>
<feature type="signal peptide" evidence="1">
    <location>
        <begin position="1"/>
        <end position="21"/>
    </location>
</feature>
<feature type="domain" description="DUF4878" evidence="2">
    <location>
        <begin position="35"/>
        <end position="137"/>
    </location>
</feature>
<dbReference type="EMBL" id="CP033459">
    <property type="protein sequence ID" value="QFQ12862.1"/>
    <property type="molecule type" value="Genomic_DNA"/>
</dbReference>
<proteinExistence type="predicted"/>
<organism evidence="3 4">
    <name type="scientific">Pseudoprevotella muciniphila</name>
    <dbReference type="NCBI Taxonomy" id="2133944"/>
    <lineage>
        <taxon>Bacteria</taxon>
        <taxon>Pseudomonadati</taxon>
        <taxon>Bacteroidota</taxon>
        <taxon>Bacteroidia</taxon>
        <taxon>Bacteroidales</taxon>
        <taxon>Prevotellaceae</taxon>
        <taxon>Pseudoprevotella</taxon>
    </lineage>
</organism>
<protein>
    <submittedName>
        <fullName evidence="3">DUF4878 domain-containing protein</fullName>
    </submittedName>
</protein>
<accession>A0A5P8E7E5</accession>
<dbReference type="AlphaFoldDB" id="A0A5P8E7E5"/>
<evidence type="ECO:0000313" key="3">
    <source>
        <dbReference type="EMBL" id="QFQ12862.1"/>
    </source>
</evidence>
<dbReference type="Proteomes" id="UP000249375">
    <property type="component" value="Chromosome"/>
</dbReference>
<dbReference type="Pfam" id="PF12870">
    <property type="entry name" value="DUF4878"/>
    <property type="match status" value="1"/>
</dbReference>
<keyword evidence="1" id="KW-0732">Signal</keyword>
<dbReference type="RefSeq" id="WP_111898248.1">
    <property type="nucleotide sequence ID" value="NZ_CP033459.1"/>
</dbReference>
<evidence type="ECO:0000259" key="2">
    <source>
        <dbReference type="Pfam" id="PF12870"/>
    </source>
</evidence>